<dbReference type="SUPFAM" id="SSF53041">
    <property type="entry name" value="Resolvase-like"/>
    <property type="match status" value="1"/>
</dbReference>
<dbReference type="OrthoDB" id="9811097at2"/>
<evidence type="ECO:0000256" key="3">
    <source>
        <dbReference type="ARBA" id="ARBA00023172"/>
    </source>
</evidence>
<dbReference type="Gene3D" id="3.40.50.1390">
    <property type="entry name" value="Resolvase, N-terminal catalytic domain"/>
    <property type="match status" value="1"/>
</dbReference>
<dbReference type="GO" id="GO:0015074">
    <property type="term" value="P:DNA integration"/>
    <property type="evidence" value="ECO:0007669"/>
    <property type="project" value="UniProtKB-KW"/>
</dbReference>
<dbReference type="PROSITE" id="PS00397">
    <property type="entry name" value="RECOMBINASES_1"/>
    <property type="match status" value="1"/>
</dbReference>
<dbReference type="InterPro" id="IPR011109">
    <property type="entry name" value="DNA_bind_recombinase_dom"/>
</dbReference>
<proteinExistence type="predicted"/>
<dbReference type="InterPro" id="IPR038109">
    <property type="entry name" value="DNA_bind_recomb_sf"/>
</dbReference>
<dbReference type="PANTHER" id="PTHR30461">
    <property type="entry name" value="DNA-INVERTASE FROM LAMBDOID PROPHAGE"/>
    <property type="match status" value="1"/>
</dbReference>
<sequence>MTVALYCRVSTDEQAQQGFSIENQQERLKAYCASQGWTDYRLYTDDGYSGTNTDRPQLQRMIQHIKQKKIDAVIVYKLDRLGRKQQDIINMLSDVFMANKVIFKSASEPFDTGTPLGQAMIGILAVFAQLERDTIVERTTMGRRVRTSKGMWYGGRIPFGYRWDKERQELQIHPQQASLVRDVFDFYLQGRSYNWIAEWLADRTTDRTIDHARIREFLRRPLYMGYMNNAGKLVKGRHEAIVSKEVWEQVQGEMESRRDGKAPAGTYLLSGLMVCGLCGGSIIHIIRKSKHEKEYVYPLYCCKRQHVRPKERKGQPKCNLGYFNEVKLDDYVVSLLKQAALDPSVVQSQLNTMQESSSESDSLIDEIKFDLNEVEKKLDRWYTAFEEGVLDPRQLKDRIQPLEETKKALTIRLEEVEDSDYRVDKSGEVFDSLNLISTAWDVLELEERQTVLRAAIKKIILHPKGTEAEIIWNV</sequence>
<name>A0A0P9F292_9BACL</name>
<evidence type="ECO:0000313" key="10">
    <source>
        <dbReference type="Proteomes" id="UP000050482"/>
    </source>
</evidence>
<evidence type="ECO:0000313" key="9">
    <source>
        <dbReference type="EMBL" id="KPV45484.1"/>
    </source>
</evidence>
<dbReference type="InterPro" id="IPR036162">
    <property type="entry name" value="Resolvase-like_N_sf"/>
</dbReference>
<evidence type="ECO:0000256" key="6">
    <source>
        <dbReference type="SAM" id="Phobius"/>
    </source>
</evidence>
<keyword evidence="6" id="KW-1133">Transmembrane helix</keyword>
<dbReference type="InterPro" id="IPR006119">
    <property type="entry name" value="Resolv_N"/>
</dbReference>
<reference evidence="9 10" key="1">
    <citation type="submission" date="2015-09" db="EMBL/GenBank/DDBJ databases">
        <title>Draft genome sequence of Alicyclobacillus ferrooxydans DSM 22381.</title>
        <authorList>
            <person name="Hemp J."/>
        </authorList>
    </citation>
    <scope>NUCLEOTIDE SEQUENCE [LARGE SCALE GENOMIC DNA]</scope>
    <source>
        <strain evidence="9 10">TC-34</strain>
    </source>
</reference>
<feature type="domain" description="Recombinase" evidence="8">
    <location>
        <begin position="158"/>
        <end position="260"/>
    </location>
</feature>
<comment type="caution">
    <text evidence="9">The sequence shown here is derived from an EMBL/GenBank/DDBJ whole genome shotgun (WGS) entry which is preliminary data.</text>
</comment>
<keyword evidence="1" id="KW-0229">DNA integration</keyword>
<gene>
    <name evidence="9" type="ORF">AN477_00535</name>
</gene>
<dbReference type="PANTHER" id="PTHR30461:SF23">
    <property type="entry name" value="DNA RECOMBINASE-RELATED"/>
    <property type="match status" value="1"/>
</dbReference>
<dbReference type="Pfam" id="PF13408">
    <property type="entry name" value="Zn_ribbon_recom"/>
    <property type="match status" value="1"/>
</dbReference>
<evidence type="ECO:0000259" key="8">
    <source>
        <dbReference type="PROSITE" id="PS51737"/>
    </source>
</evidence>
<organism evidence="9 10">
    <name type="scientific">Alicyclobacillus ferrooxydans</name>
    <dbReference type="NCBI Taxonomy" id="471514"/>
    <lineage>
        <taxon>Bacteria</taxon>
        <taxon>Bacillati</taxon>
        <taxon>Bacillota</taxon>
        <taxon>Bacilli</taxon>
        <taxon>Bacillales</taxon>
        <taxon>Alicyclobacillaceae</taxon>
        <taxon>Alicyclobacillus</taxon>
    </lineage>
</organism>
<dbReference type="InterPro" id="IPR025827">
    <property type="entry name" value="Zn_ribbon_recom_dom"/>
</dbReference>
<dbReference type="RefSeq" id="WP_083485805.1">
    <property type="nucleotide sequence ID" value="NZ_LJCO01000008.1"/>
</dbReference>
<feature type="domain" description="Resolvase/invertase-type recombinase catalytic" evidence="7">
    <location>
        <begin position="2"/>
        <end position="150"/>
    </location>
</feature>
<dbReference type="GO" id="GO:0000150">
    <property type="term" value="F:DNA strand exchange activity"/>
    <property type="evidence" value="ECO:0007669"/>
    <property type="project" value="InterPro"/>
</dbReference>
<dbReference type="PATRIC" id="fig|471514.4.peg.76"/>
<dbReference type="InterPro" id="IPR006118">
    <property type="entry name" value="Recombinase_CS"/>
</dbReference>
<feature type="active site" description="O-(5'-phospho-DNA)-serine intermediate" evidence="4 5">
    <location>
        <position position="10"/>
    </location>
</feature>
<keyword evidence="3" id="KW-0233">DNA recombination</keyword>
<dbReference type="InterPro" id="IPR050639">
    <property type="entry name" value="SSR_resolvase"/>
</dbReference>
<dbReference type="PROSITE" id="PS51736">
    <property type="entry name" value="RECOMBINASES_3"/>
    <property type="match status" value="1"/>
</dbReference>
<dbReference type="EMBL" id="LJCO01000008">
    <property type="protein sequence ID" value="KPV45484.1"/>
    <property type="molecule type" value="Genomic_DNA"/>
</dbReference>
<dbReference type="AlphaFoldDB" id="A0A0P9F292"/>
<evidence type="ECO:0000256" key="5">
    <source>
        <dbReference type="PROSITE-ProRule" id="PRU10137"/>
    </source>
</evidence>
<evidence type="ECO:0000256" key="4">
    <source>
        <dbReference type="PIRSR" id="PIRSR606118-50"/>
    </source>
</evidence>
<evidence type="ECO:0000259" key="7">
    <source>
        <dbReference type="PROSITE" id="PS51736"/>
    </source>
</evidence>
<dbReference type="Pfam" id="PF07508">
    <property type="entry name" value="Recombinase"/>
    <property type="match status" value="1"/>
</dbReference>
<feature type="transmembrane region" description="Helical" evidence="6">
    <location>
        <begin position="264"/>
        <end position="286"/>
    </location>
</feature>
<dbReference type="GO" id="GO:0003677">
    <property type="term" value="F:DNA binding"/>
    <property type="evidence" value="ECO:0007669"/>
    <property type="project" value="UniProtKB-KW"/>
</dbReference>
<dbReference type="CDD" id="cd03768">
    <property type="entry name" value="SR_ResInv"/>
    <property type="match status" value="1"/>
</dbReference>
<keyword evidence="6" id="KW-0472">Membrane</keyword>
<dbReference type="Gene3D" id="3.90.1750.20">
    <property type="entry name" value="Putative Large Serine Recombinase, Chain B, Domain 2"/>
    <property type="match status" value="1"/>
</dbReference>
<evidence type="ECO:0000256" key="1">
    <source>
        <dbReference type="ARBA" id="ARBA00022908"/>
    </source>
</evidence>
<protein>
    <recommendedName>
        <fullName evidence="11">Resolvase</fullName>
    </recommendedName>
</protein>
<keyword evidence="10" id="KW-1185">Reference proteome</keyword>
<keyword evidence="6" id="KW-0812">Transmembrane</keyword>
<accession>A0A0P9F292</accession>
<evidence type="ECO:0008006" key="11">
    <source>
        <dbReference type="Google" id="ProtNLM"/>
    </source>
</evidence>
<dbReference type="SMART" id="SM00857">
    <property type="entry name" value="Resolvase"/>
    <property type="match status" value="1"/>
</dbReference>
<dbReference type="STRING" id="471514.AN477_00535"/>
<dbReference type="Pfam" id="PF00239">
    <property type="entry name" value="Resolvase"/>
    <property type="match status" value="1"/>
</dbReference>
<evidence type="ECO:0000256" key="2">
    <source>
        <dbReference type="ARBA" id="ARBA00023125"/>
    </source>
</evidence>
<keyword evidence="2" id="KW-0238">DNA-binding</keyword>
<dbReference type="PROSITE" id="PS51737">
    <property type="entry name" value="RECOMBINASE_DNA_BIND"/>
    <property type="match status" value="1"/>
</dbReference>
<dbReference type="Proteomes" id="UP000050482">
    <property type="component" value="Unassembled WGS sequence"/>
</dbReference>